<accession>A0A0F9TAQ7</accession>
<name>A0A0F9TAQ7_9ZZZZ</name>
<reference evidence="1" key="1">
    <citation type="journal article" date="2015" name="Nature">
        <title>Complex archaea that bridge the gap between prokaryotes and eukaryotes.</title>
        <authorList>
            <person name="Spang A."/>
            <person name="Saw J.H."/>
            <person name="Jorgensen S.L."/>
            <person name="Zaremba-Niedzwiedzka K."/>
            <person name="Martijn J."/>
            <person name="Lind A.E."/>
            <person name="van Eijk R."/>
            <person name="Schleper C."/>
            <person name="Guy L."/>
            <person name="Ettema T.J."/>
        </authorList>
    </citation>
    <scope>NUCLEOTIDE SEQUENCE</scope>
</reference>
<evidence type="ECO:0000313" key="1">
    <source>
        <dbReference type="EMBL" id="KKN46041.1"/>
    </source>
</evidence>
<sequence>MKNLQDIIPDREIIKMKNEELFGLEYESWNVSLPIFSDQIETLLENGYMVSMLYPNTIHVSKQLNPSPTNLQQNKRFWNRLEEVLE</sequence>
<gene>
    <name evidence="1" type="ORF">LCGC14_0677350</name>
</gene>
<organism evidence="1">
    <name type="scientific">marine sediment metagenome</name>
    <dbReference type="NCBI Taxonomy" id="412755"/>
    <lineage>
        <taxon>unclassified sequences</taxon>
        <taxon>metagenomes</taxon>
        <taxon>ecological metagenomes</taxon>
    </lineage>
</organism>
<dbReference type="EMBL" id="LAZR01001353">
    <property type="protein sequence ID" value="KKN46041.1"/>
    <property type="molecule type" value="Genomic_DNA"/>
</dbReference>
<dbReference type="AlphaFoldDB" id="A0A0F9TAQ7"/>
<protein>
    <submittedName>
        <fullName evidence="1">Uncharacterized protein</fullName>
    </submittedName>
</protein>
<comment type="caution">
    <text evidence="1">The sequence shown here is derived from an EMBL/GenBank/DDBJ whole genome shotgun (WGS) entry which is preliminary data.</text>
</comment>
<proteinExistence type="predicted"/>